<accession>A0AAV5A697</accession>
<protein>
    <recommendedName>
        <fullName evidence="1">ATPase AAA-type core domain-containing protein</fullName>
    </recommendedName>
</protein>
<organism evidence="2 3">
    <name type="scientific">Clathrus columnatus</name>
    <dbReference type="NCBI Taxonomy" id="1419009"/>
    <lineage>
        <taxon>Eukaryota</taxon>
        <taxon>Fungi</taxon>
        <taxon>Dikarya</taxon>
        <taxon>Basidiomycota</taxon>
        <taxon>Agaricomycotina</taxon>
        <taxon>Agaricomycetes</taxon>
        <taxon>Phallomycetidae</taxon>
        <taxon>Phallales</taxon>
        <taxon>Clathraceae</taxon>
        <taxon>Clathrus</taxon>
    </lineage>
</organism>
<dbReference type="AlphaFoldDB" id="A0AAV5A697"/>
<sequence length="173" mass="19871">MSNREFTPTQQFSIRQDAQDNIRLLVVGNPGVGKTTLANALGKISKFPVLHLDEVQWHADGKEIIEISKEEFAGIVEKFIQENPNWIIDGDYTEAIGPLREPYSPGCEERWGEVFTLGEKSIVWWCWMRHDVVREINGDQILEDKDKKWIRIGDLGDLLKVFQAEFGELVKSQ</sequence>
<evidence type="ECO:0000313" key="2">
    <source>
        <dbReference type="EMBL" id="GJJ09810.1"/>
    </source>
</evidence>
<feature type="domain" description="ATPase AAA-type core" evidence="1">
    <location>
        <begin position="24"/>
        <end position="79"/>
    </location>
</feature>
<dbReference type="GO" id="GO:0016887">
    <property type="term" value="F:ATP hydrolysis activity"/>
    <property type="evidence" value="ECO:0007669"/>
    <property type="project" value="InterPro"/>
</dbReference>
<dbReference type="Proteomes" id="UP001050691">
    <property type="component" value="Unassembled WGS sequence"/>
</dbReference>
<proteinExistence type="predicted"/>
<evidence type="ECO:0000259" key="1">
    <source>
        <dbReference type="Pfam" id="PF00004"/>
    </source>
</evidence>
<dbReference type="SUPFAM" id="SSF52540">
    <property type="entry name" value="P-loop containing nucleoside triphosphate hydrolases"/>
    <property type="match status" value="1"/>
</dbReference>
<dbReference type="GO" id="GO:0005524">
    <property type="term" value="F:ATP binding"/>
    <property type="evidence" value="ECO:0007669"/>
    <property type="project" value="InterPro"/>
</dbReference>
<dbReference type="PANTHER" id="PTHR37816:SF3">
    <property type="entry name" value="MODULATES DNA TOPOLOGY"/>
    <property type="match status" value="1"/>
</dbReference>
<dbReference type="PANTHER" id="PTHR37816">
    <property type="entry name" value="YALI0E33011P"/>
    <property type="match status" value="1"/>
</dbReference>
<comment type="caution">
    <text evidence="2">The sequence shown here is derived from an EMBL/GenBank/DDBJ whole genome shotgun (WGS) entry which is preliminary data.</text>
</comment>
<dbReference type="InterPro" id="IPR027417">
    <property type="entry name" value="P-loop_NTPase"/>
</dbReference>
<evidence type="ECO:0000313" key="3">
    <source>
        <dbReference type="Proteomes" id="UP001050691"/>
    </source>
</evidence>
<keyword evidence="3" id="KW-1185">Reference proteome</keyword>
<dbReference type="InterPro" id="IPR003959">
    <property type="entry name" value="ATPase_AAA_core"/>
</dbReference>
<name>A0AAV5A697_9AGAM</name>
<dbReference type="InterPro" id="IPR052922">
    <property type="entry name" value="Cytidylate_Kinase-2"/>
</dbReference>
<dbReference type="Pfam" id="PF00004">
    <property type="entry name" value="AAA"/>
    <property type="match status" value="1"/>
</dbReference>
<dbReference type="EMBL" id="BPWL01000004">
    <property type="protein sequence ID" value="GJJ09810.1"/>
    <property type="molecule type" value="Genomic_DNA"/>
</dbReference>
<gene>
    <name evidence="2" type="ORF">Clacol_004034</name>
</gene>
<dbReference type="Gene3D" id="3.40.50.300">
    <property type="entry name" value="P-loop containing nucleotide triphosphate hydrolases"/>
    <property type="match status" value="1"/>
</dbReference>
<reference evidence="2" key="1">
    <citation type="submission" date="2021-10" db="EMBL/GenBank/DDBJ databases">
        <title>De novo Genome Assembly of Clathrus columnatus (Basidiomycota, Fungi) Using Illumina and Nanopore Sequence Data.</title>
        <authorList>
            <person name="Ogiso-Tanaka E."/>
            <person name="Itagaki H."/>
            <person name="Hosoya T."/>
            <person name="Hosaka K."/>
        </authorList>
    </citation>
    <scope>NUCLEOTIDE SEQUENCE</scope>
    <source>
        <strain evidence="2">MO-923</strain>
    </source>
</reference>